<dbReference type="RefSeq" id="WP_203113755.1">
    <property type="nucleotide sequence ID" value="NZ_JADOBG010000023.1"/>
</dbReference>
<dbReference type="EMBL" id="JADWVN010000032">
    <property type="protein sequence ID" value="MBL7528311.1"/>
    <property type="molecule type" value="Genomic_DNA"/>
</dbReference>
<accession>A0ABS1WG36</accession>
<comment type="caution">
    <text evidence="1">The sequence shown here is derived from an EMBL/GenBank/DDBJ whole genome shotgun (WGS) entry which is preliminary data.</text>
</comment>
<dbReference type="Proteomes" id="UP000809910">
    <property type="component" value="Unassembled WGS sequence"/>
</dbReference>
<organism evidence="1 2">
    <name type="scientific">Legionella bononiensis</name>
    <dbReference type="NCBI Taxonomy" id="2793102"/>
    <lineage>
        <taxon>Bacteria</taxon>
        <taxon>Pseudomonadati</taxon>
        <taxon>Pseudomonadota</taxon>
        <taxon>Gammaproteobacteria</taxon>
        <taxon>Legionellales</taxon>
        <taxon>Legionellaceae</taxon>
        <taxon>Legionella</taxon>
    </lineage>
</organism>
<evidence type="ECO:0000313" key="2">
    <source>
        <dbReference type="Proteomes" id="UP000809910"/>
    </source>
</evidence>
<sequence>MTVPHSKFWDYFNNKEFVRAQREFDELSSNEKQNIFKDLFQQSAGHRMPFMVSVLRRELKDNTSFDEFYQSWLPREDMCTKVTIGEQVFHQHFPIPVRVVNAININNSKEIISIGISWVTNKDQEQTLLKQIKQSSEGKDKNNELRHERIKDVAQGELIGLFRVETDDYLGTPF</sequence>
<evidence type="ECO:0000313" key="1">
    <source>
        <dbReference type="EMBL" id="MBL7528311.1"/>
    </source>
</evidence>
<protein>
    <submittedName>
        <fullName evidence="1">Uncharacterized protein</fullName>
    </submittedName>
</protein>
<name>A0ABS1WG36_9GAMM</name>
<proteinExistence type="predicted"/>
<gene>
    <name evidence="1" type="ORF">I5282_17235</name>
</gene>
<reference evidence="1 2" key="1">
    <citation type="submission" date="2020-12" db="EMBL/GenBank/DDBJ databases">
        <title>WGS of Legionella: environmental sample.</title>
        <authorList>
            <person name="Cristino S."/>
            <person name="Girolamini L."/>
            <person name="Salaris S."/>
            <person name="Pascale M.R."/>
            <person name="Mazzotta M."/>
            <person name="Orsini M."/>
            <person name="Grottola A."/>
        </authorList>
    </citation>
    <scope>NUCLEOTIDE SEQUENCE [LARGE SCALE GENOMIC DNA]</scope>
    <source>
        <strain evidence="1 2">30cs62</strain>
    </source>
</reference>
<keyword evidence="2" id="KW-1185">Reference proteome</keyword>